<dbReference type="PANTHER" id="PTHR41260">
    <property type="entry name" value="PROTEIN ECSC"/>
    <property type="match status" value="1"/>
</dbReference>
<dbReference type="EMBL" id="CP157947">
    <property type="protein sequence ID" value="XBS71094.1"/>
    <property type="molecule type" value="Genomic_DNA"/>
</dbReference>
<sequence>MHLVYFIDFREEGEATQLALNEGNRVIPGHYEHRAVADIQYWKNLRQGASAGNLPDRNKPSEACGEEKLNAPGIANVLQPVISAIAGVCNDMAQLSVRRQAIFAAFCRDSGDKVDCLADIGALSLECVDNQVGGLAAKYACLALAEGVGVGFAGVAALALDIPALLTLNLRAIGEYATYYGFDIDRQEEKLFALQILSLVASPNDAAKNIAMAQLTRIGRDAAKKEPGGGWNSIFW</sequence>
<protein>
    <submittedName>
        <fullName evidence="1">EcsC family protein</fullName>
    </submittedName>
</protein>
<dbReference type="PANTHER" id="PTHR41260:SF1">
    <property type="entry name" value="PROTEIN ECSC"/>
    <property type="match status" value="1"/>
</dbReference>
<name>A0AAU7QD68_9GAMM</name>
<dbReference type="InterPro" id="IPR024787">
    <property type="entry name" value="EcsC"/>
</dbReference>
<proteinExistence type="predicted"/>
<reference evidence="1" key="1">
    <citation type="submission" date="2024-06" db="EMBL/GenBank/DDBJ databases">
        <authorList>
            <person name="Coelho C."/>
            <person name="Bento M."/>
            <person name="Garcia E."/>
            <person name="Camelo A."/>
            <person name="Brandao I."/>
            <person name="Espirito Santo C."/>
            <person name="Trovao J."/>
            <person name="Verissimo A."/>
            <person name="Costa J."/>
            <person name="Tiago I."/>
        </authorList>
    </citation>
    <scope>NUCLEOTIDE SEQUENCE</scope>
    <source>
        <strain evidence="1">KWT182</strain>
    </source>
</reference>
<organism evidence="1">
    <name type="scientific">Acerihabitans sp. KWT182</name>
    <dbReference type="NCBI Taxonomy" id="3157919"/>
    <lineage>
        <taxon>Bacteria</taxon>
        <taxon>Pseudomonadati</taxon>
        <taxon>Pseudomonadota</taxon>
        <taxon>Gammaproteobacteria</taxon>
        <taxon>Enterobacterales</taxon>
        <taxon>Pectobacteriaceae</taxon>
        <taxon>Acerihabitans</taxon>
    </lineage>
</organism>
<dbReference type="AlphaFoldDB" id="A0AAU7QD68"/>
<dbReference type="Pfam" id="PF12787">
    <property type="entry name" value="EcsC"/>
    <property type="match status" value="1"/>
</dbReference>
<accession>A0AAU7QD68</accession>
<gene>
    <name evidence="1" type="ORF">ABK905_08950</name>
</gene>
<evidence type="ECO:0000313" key="1">
    <source>
        <dbReference type="EMBL" id="XBS71094.1"/>
    </source>
</evidence>